<organism evidence="1 2">
    <name type="scientific">Aquamicrobium defluvii</name>
    <dbReference type="NCBI Taxonomy" id="69279"/>
    <lineage>
        <taxon>Bacteria</taxon>
        <taxon>Pseudomonadati</taxon>
        <taxon>Pseudomonadota</taxon>
        <taxon>Alphaproteobacteria</taxon>
        <taxon>Hyphomicrobiales</taxon>
        <taxon>Phyllobacteriaceae</taxon>
        <taxon>Aquamicrobium</taxon>
    </lineage>
</organism>
<dbReference type="eggNOG" id="ENOG502ZZPN">
    <property type="taxonomic scope" value="Bacteria"/>
</dbReference>
<evidence type="ECO:0000313" key="2">
    <source>
        <dbReference type="Proteomes" id="UP000019849"/>
    </source>
</evidence>
<name>A0A011T057_9HYPH</name>
<dbReference type="HOGENOM" id="CLU_1881443_0_0_5"/>
<evidence type="ECO:0000313" key="1">
    <source>
        <dbReference type="EMBL" id="EXL04959.1"/>
    </source>
</evidence>
<evidence type="ECO:0008006" key="3">
    <source>
        <dbReference type="Google" id="ProtNLM"/>
    </source>
</evidence>
<dbReference type="PATRIC" id="fig|69279.3.peg.2934"/>
<gene>
    <name evidence="1" type="ORF">BG36_09190</name>
</gene>
<dbReference type="EMBL" id="JENY01000020">
    <property type="protein sequence ID" value="EXL04959.1"/>
    <property type="molecule type" value="Genomic_DNA"/>
</dbReference>
<proteinExistence type="predicted"/>
<dbReference type="Proteomes" id="UP000019849">
    <property type="component" value="Unassembled WGS sequence"/>
</dbReference>
<reference evidence="1 2" key="1">
    <citation type="submission" date="2014-02" db="EMBL/GenBank/DDBJ databases">
        <title>Aquamicrobium defluvii Genome sequencing.</title>
        <authorList>
            <person name="Wang X."/>
        </authorList>
    </citation>
    <scope>NUCLEOTIDE SEQUENCE [LARGE SCALE GENOMIC DNA]</scope>
    <source>
        <strain evidence="1 2">W13Z1</strain>
    </source>
</reference>
<protein>
    <recommendedName>
        <fullName evidence="3">Mobilization protein MobC</fullName>
    </recommendedName>
</protein>
<dbReference type="RefSeq" id="WP_035027918.1">
    <property type="nucleotide sequence ID" value="NZ_KK073892.1"/>
</dbReference>
<comment type="caution">
    <text evidence="1">The sequence shown here is derived from an EMBL/GenBank/DDBJ whole genome shotgun (WGS) entry which is preliminary data.</text>
</comment>
<sequence length="135" mass="14874">MDADAQNGTARSATRRYGAVTHVRFSSEEMASLKAIAQREEVTVSEVVRRLVRADTGDLPVASEALLPAVLEMTDQLRRVGLNFNQAVRAMNEGRVPYDEDLESALIAVGDLVRQFREELKAMTIGSRKAKGAKR</sequence>
<dbReference type="AlphaFoldDB" id="A0A011T057"/>
<accession>A0A011T057</accession>